<evidence type="ECO:0000313" key="3">
    <source>
        <dbReference type="Proteomes" id="UP000477951"/>
    </source>
</evidence>
<dbReference type="RefSeq" id="WP_156616208.1">
    <property type="nucleotide sequence ID" value="NZ_WPHR01000031.1"/>
</dbReference>
<dbReference type="Proteomes" id="UP000477951">
    <property type="component" value="Unassembled WGS sequence"/>
</dbReference>
<dbReference type="Pfam" id="PF02515">
    <property type="entry name" value="CoA_transf_3"/>
    <property type="match status" value="1"/>
</dbReference>
<sequence length="374" mass="41098">MRKSLKDITVVAVEQAVAAPYASSRLADAGARVFKIERPEGDFARNYDKLVQGQSAYFIWLNRGKESVCLDLRSESDRSVLDALIAKADIFIQNLKPGSIDRLGFASSDLRRRFPRLITCDISGFGEGGPFSHLKAYDLIVQAEAGLSSITGTKEGPARVGVSVCDISAGMTAHAAILEALFNRERTGEGASIQVSLFDAIVDWMNVPVLQHDYSDYQTVRAGVKHPSLAPYGAYRCSDGKDVIFSVQNDREWVNFCAMFLKSPELTRQPGFADNMQRLGTRERLDEIIKVRFSTLSSEEAMQELEAAGLAYGRLRDIPAVSKHPHVRRMAVETPNGVVDVIAPAAIFNHEKPSFGPVPALGAHTASVREELRR</sequence>
<dbReference type="AlphaFoldDB" id="A0A6L6VMF4"/>
<evidence type="ECO:0000313" key="2">
    <source>
        <dbReference type="EMBL" id="MUZ75499.1"/>
    </source>
</evidence>
<comment type="caution">
    <text evidence="2">The sequence shown here is derived from an EMBL/GenBank/DDBJ whole genome shotgun (WGS) entry which is preliminary data.</text>
</comment>
<dbReference type="SUPFAM" id="SSF89796">
    <property type="entry name" value="CoA-transferase family III (CaiB/BaiF)"/>
    <property type="match status" value="1"/>
</dbReference>
<reference evidence="2 3" key="1">
    <citation type="submission" date="2019-12" db="EMBL/GenBank/DDBJ databases">
        <title>Whole-genome sequencing of Allorhizobium vitis.</title>
        <authorList>
            <person name="Gan H.M."/>
            <person name="Szegedi E."/>
            <person name="Burr T."/>
            <person name="Savka M.A."/>
        </authorList>
    </citation>
    <scope>NUCLEOTIDE SEQUENCE [LARGE SCALE GENOMIC DNA]</scope>
    <source>
        <strain evidence="2 3">CG516</strain>
    </source>
</reference>
<dbReference type="EMBL" id="WPHR01000031">
    <property type="protein sequence ID" value="MUZ75499.1"/>
    <property type="molecule type" value="Genomic_DNA"/>
</dbReference>
<proteinExistence type="predicted"/>
<dbReference type="InterPro" id="IPR003673">
    <property type="entry name" value="CoA-Trfase_fam_III"/>
</dbReference>
<dbReference type="Gene3D" id="3.40.50.10540">
    <property type="entry name" value="Crotonobetainyl-coa:carnitine coa-transferase, domain 1"/>
    <property type="match status" value="1"/>
</dbReference>
<dbReference type="PANTHER" id="PTHR48207:SF3">
    <property type="entry name" value="SUCCINATE--HYDROXYMETHYLGLUTARATE COA-TRANSFERASE"/>
    <property type="match status" value="1"/>
</dbReference>
<dbReference type="GO" id="GO:0008410">
    <property type="term" value="F:CoA-transferase activity"/>
    <property type="evidence" value="ECO:0007669"/>
    <property type="project" value="TreeGrafter"/>
</dbReference>
<keyword evidence="1 2" id="KW-0808">Transferase</keyword>
<dbReference type="InterPro" id="IPR044855">
    <property type="entry name" value="CoA-Trfase_III_dom3_sf"/>
</dbReference>
<protein>
    <submittedName>
        <fullName evidence="2">CoA transferase</fullName>
    </submittedName>
</protein>
<organism evidence="2 3">
    <name type="scientific">Agrobacterium vitis</name>
    <name type="common">Rhizobium vitis</name>
    <dbReference type="NCBI Taxonomy" id="373"/>
    <lineage>
        <taxon>Bacteria</taxon>
        <taxon>Pseudomonadati</taxon>
        <taxon>Pseudomonadota</taxon>
        <taxon>Alphaproteobacteria</taxon>
        <taxon>Hyphomicrobiales</taxon>
        <taxon>Rhizobiaceae</taxon>
        <taxon>Rhizobium/Agrobacterium group</taxon>
        <taxon>Agrobacterium</taxon>
    </lineage>
</organism>
<dbReference type="PANTHER" id="PTHR48207">
    <property type="entry name" value="SUCCINATE--HYDROXYMETHYLGLUTARATE COA-TRANSFERASE"/>
    <property type="match status" value="1"/>
</dbReference>
<dbReference type="InterPro" id="IPR023606">
    <property type="entry name" value="CoA-Trfase_III_dom_1_sf"/>
</dbReference>
<dbReference type="Gene3D" id="3.30.1540.10">
    <property type="entry name" value="formyl-coa transferase, domain 3"/>
    <property type="match status" value="1"/>
</dbReference>
<evidence type="ECO:0000256" key="1">
    <source>
        <dbReference type="ARBA" id="ARBA00022679"/>
    </source>
</evidence>
<accession>A0A6L6VMF4</accession>
<dbReference type="InterPro" id="IPR050483">
    <property type="entry name" value="CoA-transferase_III_domain"/>
</dbReference>
<gene>
    <name evidence="2" type="ORF">GOZ90_22770</name>
</gene>
<name>A0A6L6VMF4_AGRVI</name>